<dbReference type="SUPFAM" id="SSF53756">
    <property type="entry name" value="UDP-Glycosyltransferase/glycogen phosphorylase"/>
    <property type="match status" value="1"/>
</dbReference>
<gene>
    <name evidence="1" type="ORF">QTA56_15175</name>
</gene>
<evidence type="ECO:0000313" key="2">
    <source>
        <dbReference type="Proteomes" id="UP001168524"/>
    </source>
</evidence>
<dbReference type="Gene3D" id="3.40.50.11660">
    <property type="entry name" value="Glycosyl transferase family 10, C-terminal domain"/>
    <property type="match status" value="1"/>
</dbReference>
<reference evidence="1" key="1">
    <citation type="submission" date="2023-06" db="EMBL/GenBank/DDBJ databases">
        <title>Two novel species of Acinetobacter isolated from motorbike repairing workshop in Vietnam.</title>
        <authorList>
            <person name="Le N.T.T."/>
        </authorList>
    </citation>
    <scope>NUCLEOTIDE SEQUENCE</scope>
    <source>
        <strain evidence="1">VNH17</strain>
    </source>
</reference>
<dbReference type="RefSeq" id="WP_267981831.1">
    <property type="nucleotide sequence ID" value="NZ_JAPQKF010000009.1"/>
</dbReference>
<comment type="caution">
    <text evidence="1">The sequence shown here is derived from an EMBL/GenBank/DDBJ whole genome shotgun (WGS) entry which is preliminary data.</text>
</comment>
<keyword evidence="2" id="KW-1185">Reference proteome</keyword>
<protein>
    <recommendedName>
        <fullName evidence="3">Glycosyltransferase</fullName>
    </recommendedName>
</protein>
<dbReference type="EMBL" id="JAUDZE010000009">
    <property type="protein sequence ID" value="MDN0015563.1"/>
    <property type="molecule type" value="Genomic_DNA"/>
</dbReference>
<dbReference type="InterPro" id="IPR038577">
    <property type="entry name" value="GT10-like_C_sf"/>
</dbReference>
<evidence type="ECO:0000313" key="1">
    <source>
        <dbReference type="EMBL" id="MDN0015563.1"/>
    </source>
</evidence>
<organism evidence="1 2">
    <name type="scientific">Acinetobacter thutiue</name>
    <dbReference type="NCBI Taxonomy" id="2998078"/>
    <lineage>
        <taxon>Bacteria</taxon>
        <taxon>Pseudomonadati</taxon>
        <taxon>Pseudomonadota</taxon>
        <taxon>Gammaproteobacteria</taxon>
        <taxon>Moraxellales</taxon>
        <taxon>Moraxellaceae</taxon>
        <taxon>Acinetobacter</taxon>
    </lineage>
</organism>
<proteinExistence type="predicted"/>
<accession>A0ABT7WSE8</accession>
<dbReference type="Proteomes" id="UP001168524">
    <property type="component" value="Unassembled WGS sequence"/>
</dbReference>
<evidence type="ECO:0008006" key="3">
    <source>
        <dbReference type="Google" id="ProtNLM"/>
    </source>
</evidence>
<sequence>MKIHLMGRHAHRIPFAYEVYRSILKKSFEYVTDPFEADIILFGYIINIDENVDVLKKVLAKRKHVRLVVFSEEPLWDTTNSGNFKVKIVERLVENFAFKCTVINHVTSDIYSFNKFPYFITTSDDYYLRYLQAFKRNADLKVENVLNIWKDAGYKYAFFAENRQLVKKYSISHPDINVYGLSVYRTNIAKNIKDKKTAECLCVGKGWQKEDSARQQLVDWHLDKLALLTYNSFIVSAIENTVQKNYISEKIFDSYATLGVPIYWADQQHSLFKIINKDSALINVSGLNEQQAIDKILSVQPTRELGEIYLETQQLLAKHFERYDEFIYSRMEFSDKFNDAILSISAQD</sequence>
<name>A0ABT7WSE8_9GAMM</name>